<feature type="transmembrane region" description="Helical" evidence="1">
    <location>
        <begin position="12"/>
        <end position="32"/>
    </location>
</feature>
<keyword evidence="3" id="KW-1185">Reference proteome</keyword>
<evidence type="ECO:0000256" key="1">
    <source>
        <dbReference type="SAM" id="Phobius"/>
    </source>
</evidence>
<gene>
    <name evidence="2" type="ORF">A6A03_10080</name>
</gene>
<name>A0A178MFT9_9CHLR</name>
<dbReference type="RefSeq" id="WP_066783718.1">
    <property type="nucleotide sequence ID" value="NZ_LWQS01000036.1"/>
</dbReference>
<dbReference type="OrthoDB" id="157171at2"/>
<keyword evidence="1" id="KW-1133">Transmembrane helix</keyword>
<organism evidence="2 3">
    <name type="scientific">Chloroflexus islandicus</name>
    <dbReference type="NCBI Taxonomy" id="1707952"/>
    <lineage>
        <taxon>Bacteria</taxon>
        <taxon>Bacillati</taxon>
        <taxon>Chloroflexota</taxon>
        <taxon>Chloroflexia</taxon>
        <taxon>Chloroflexales</taxon>
        <taxon>Chloroflexineae</taxon>
        <taxon>Chloroflexaceae</taxon>
        <taxon>Chloroflexus</taxon>
    </lineage>
</organism>
<dbReference type="Proteomes" id="UP000078287">
    <property type="component" value="Unassembled WGS sequence"/>
</dbReference>
<sequence>MKSSHIDRLILYAMAAVSGVSLACYTAVLYLCRQEVTTHHPARAVLRNRLANVAHALDWLMNVMVAVVGIGRLFREEHFGGQHQPRWLKIYFMITGPLPTIGMVGAMITGHRWGESMRDHPQQRRLHRFFAWLGYVSWWLSFIPIFFQPWLNRQAAVSKQGSESVVS</sequence>
<dbReference type="STRING" id="1707952.A6A03_10080"/>
<reference evidence="2 3" key="1">
    <citation type="submission" date="2016-04" db="EMBL/GenBank/DDBJ databases">
        <title>Chloroflexus islandicus sp. nov., a thermophilic filamentous anoxygenic phototrophic bacterium from geyser Strokkur (Iceland).</title>
        <authorList>
            <person name="Gaisin V.A."/>
            <person name="Kalashnikov A.M."/>
            <person name="Sukhacheva M.V."/>
            <person name="Grouzdev D.S."/>
            <person name="Ivanov T.M."/>
            <person name="Kuznetsov B."/>
            <person name="Gorlenko V.M."/>
        </authorList>
    </citation>
    <scope>NUCLEOTIDE SEQUENCE [LARGE SCALE GENOMIC DNA]</scope>
    <source>
        <strain evidence="3">isl-2</strain>
    </source>
</reference>
<feature type="transmembrane region" description="Helical" evidence="1">
    <location>
        <begin position="53"/>
        <end position="70"/>
    </location>
</feature>
<dbReference type="EMBL" id="LWQS01000036">
    <property type="protein sequence ID" value="OAN47590.1"/>
    <property type="molecule type" value="Genomic_DNA"/>
</dbReference>
<protein>
    <submittedName>
        <fullName evidence="2">Uncharacterized protein</fullName>
    </submittedName>
</protein>
<feature type="transmembrane region" description="Helical" evidence="1">
    <location>
        <begin position="90"/>
        <end position="108"/>
    </location>
</feature>
<proteinExistence type="predicted"/>
<comment type="caution">
    <text evidence="2">The sequence shown here is derived from an EMBL/GenBank/DDBJ whole genome shotgun (WGS) entry which is preliminary data.</text>
</comment>
<accession>A0A178MFT9</accession>
<evidence type="ECO:0000313" key="2">
    <source>
        <dbReference type="EMBL" id="OAN47590.1"/>
    </source>
</evidence>
<keyword evidence="1" id="KW-0472">Membrane</keyword>
<dbReference type="AlphaFoldDB" id="A0A178MFT9"/>
<keyword evidence="1" id="KW-0812">Transmembrane</keyword>
<feature type="transmembrane region" description="Helical" evidence="1">
    <location>
        <begin position="129"/>
        <end position="147"/>
    </location>
</feature>
<dbReference type="PROSITE" id="PS51257">
    <property type="entry name" value="PROKAR_LIPOPROTEIN"/>
    <property type="match status" value="1"/>
</dbReference>
<evidence type="ECO:0000313" key="3">
    <source>
        <dbReference type="Proteomes" id="UP000078287"/>
    </source>
</evidence>